<dbReference type="EMBL" id="KN882043">
    <property type="protein sequence ID" value="KIY46162.1"/>
    <property type="molecule type" value="Genomic_DNA"/>
</dbReference>
<dbReference type="Gene3D" id="6.10.140.2220">
    <property type="match status" value="1"/>
</dbReference>
<dbReference type="GO" id="GO:0000981">
    <property type="term" value="F:DNA-binding transcription factor activity, RNA polymerase II-specific"/>
    <property type="evidence" value="ECO:0007669"/>
    <property type="project" value="TreeGrafter"/>
</dbReference>
<organism evidence="6 7">
    <name type="scientific">Fistulina hepatica ATCC 64428</name>
    <dbReference type="NCBI Taxonomy" id="1128425"/>
    <lineage>
        <taxon>Eukaryota</taxon>
        <taxon>Fungi</taxon>
        <taxon>Dikarya</taxon>
        <taxon>Basidiomycota</taxon>
        <taxon>Agaricomycotina</taxon>
        <taxon>Agaricomycetes</taxon>
        <taxon>Agaricomycetidae</taxon>
        <taxon>Agaricales</taxon>
        <taxon>Fistulinaceae</taxon>
        <taxon>Fistulina</taxon>
    </lineage>
</organism>
<name>A0A0D7A556_9AGAR</name>
<dbReference type="GO" id="GO:0005634">
    <property type="term" value="C:nucleus"/>
    <property type="evidence" value="ECO:0007669"/>
    <property type="project" value="TreeGrafter"/>
</dbReference>
<evidence type="ECO:0000259" key="5">
    <source>
        <dbReference type="PROSITE" id="PS50865"/>
    </source>
</evidence>
<dbReference type="GO" id="GO:0008270">
    <property type="term" value="F:zinc ion binding"/>
    <property type="evidence" value="ECO:0007669"/>
    <property type="project" value="UniProtKB-KW"/>
</dbReference>
<proteinExistence type="predicted"/>
<protein>
    <recommendedName>
        <fullName evidence="5">MYND-type domain-containing protein</fullName>
    </recommendedName>
</protein>
<reference evidence="6 7" key="1">
    <citation type="journal article" date="2015" name="Fungal Genet. Biol.">
        <title>Evolution of novel wood decay mechanisms in Agaricales revealed by the genome sequences of Fistulina hepatica and Cylindrobasidium torrendii.</title>
        <authorList>
            <person name="Floudas D."/>
            <person name="Held B.W."/>
            <person name="Riley R."/>
            <person name="Nagy L.G."/>
            <person name="Koehler G."/>
            <person name="Ransdell A.S."/>
            <person name="Younus H."/>
            <person name="Chow J."/>
            <person name="Chiniquy J."/>
            <person name="Lipzen A."/>
            <person name="Tritt A."/>
            <person name="Sun H."/>
            <person name="Haridas S."/>
            <person name="LaButti K."/>
            <person name="Ohm R.A."/>
            <person name="Kues U."/>
            <person name="Blanchette R.A."/>
            <person name="Grigoriev I.V."/>
            <person name="Minto R.E."/>
            <person name="Hibbett D.S."/>
        </authorList>
    </citation>
    <scope>NUCLEOTIDE SEQUENCE [LARGE SCALE GENOMIC DNA]</scope>
    <source>
        <strain evidence="6 7">ATCC 64428</strain>
    </source>
</reference>
<evidence type="ECO:0000313" key="6">
    <source>
        <dbReference type="EMBL" id="KIY46162.1"/>
    </source>
</evidence>
<evidence type="ECO:0000313" key="7">
    <source>
        <dbReference type="Proteomes" id="UP000054144"/>
    </source>
</evidence>
<evidence type="ECO:0000256" key="1">
    <source>
        <dbReference type="ARBA" id="ARBA00022723"/>
    </source>
</evidence>
<sequence length="1172" mass="130702">MAFCAKSRQYTRSLPVTLLTLMECSGSLYSTTTCPHCPCFNIDFTCCDFDPGVIARNVLLLTMIIDNKLSSNSMWNIFYHMRIDDGDLRALVDHCRKLISLSEDLGSWVASPYGPFLPMSTAHTLCEARRHWRLYVDMHDLPPERLGTIESAFTAVRQDVLSKGSGHLTALRSAGPALLKALVEPKILIESFMTYRTTGITGRAQSIDKLKRNPTFVYSLAGEGCSVHYDTDPLTGFHLASFYGNNGGRITADGILRAVKTQFNGWCIAYRLATSAWSISPVVRYFLGDALAVCHALRCFSDDGSEAAGIPVQQLSAQYIKLDTQQYTQGIAPVVFDVVDTSNLENHVGLFNLIIATRPILSRSPSSVLYTESFGSLLGNDPAQEFTMQLFADLTVFGLLINLSPVDYLCGFNVRSVIHELASLDALNTEKRGQTSSPTGIHQLTTWKSPMSCDHASVGGRPPMSLESLDLGAFLYDMYRRMFEQEDSLTFYKKNKRNISNAITSSNITHYNRESFVLFLKLVKATLQIPEDQWVSIITRFISIQDIDGSCPMDTVNRHDFRAQLLSHRVFMDPTYVLCSQMHIAPFASWRNIPLLVRVFLTVPRDALLAAETVSTPPLLCGVLGPWSFNTFSSVHVTYGRATVLGPEIPRVHFDEDPRGHNGTSSLVVSFIAPSSVFTSIEDPKDLSVCLGVRSTPASVSLTAKLGPSMILYKARVMDGSRVQIVAHQPAASTSSLSHQHRSPEPFRLLKDVCSDIGDLGPVHVELDENCENLTSFMRRLDVTAANAQHLLSASGGKLDPTVSQNSPCMLRLSLGPLQQDIIFPYPISVSRHKVRVARRSLWIEIVVLFSATSRLESMRSSPYPFVWSKNGSTTPWNITRINLVRSPSIDLSAKKLDTWLGPQIGSMFSTHERQILKEKDENRLAPARLLKEKDEVMLAFVKSTLHAIFVQAAGIQGDRRFQVFALTDETTRNSDTVIFVSDLKYDFDANTFVCDAFVLPLTHELMECFDAQMQDAFGRLVTGPGCSHVKVYETEMRAWKHLLPAFAERCRTWEHSPNCEYKAAKRIPLCDVMEEDPLCSCGRGKDVTEMTKRSAWKPFAPLVTRIALSPLFSARYPEPPALDPSSRRCYMCRQVGKPKLMQCSGCSKVQYCGNKCQKRDWATHKQKCTKG</sequence>
<dbReference type="PROSITE" id="PS01360">
    <property type="entry name" value="ZF_MYND_1"/>
    <property type="match status" value="1"/>
</dbReference>
<dbReference type="SUPFAM" id="SSF144232">
    <property type="entry name" value="HIT/MYND zinc finger-like"/>
    <property type="match status" value="1"/>
</dbReference>
<dbReference type="InterPro" id="IPR002893">
    <property type="entry name" value="Znf_MYND"/>
</dbReference>
<dbReference type="Proteomes" id="UP000054144">
    <property type="component" value="Unassembled WGS sequence"/>
</dbReference>
<gene>
    <name evidence="6" type="ORF">FISHEDRAFT_66605</name>
</gene>
<keyword evidence="7" id="KW-1185">Reference proteome</keyword>
<keyword evidence="1" id="KW-0479">Metal-binding</keyword>
<keyword evidence="3" id="KW-0862">Zinc</keyword>
<dbReference type="OrthoDB" id="432970at2759"/>
<dbReference type="Pfam" id="PF01753">
    <property type="entry name" value="zf-MYND"/>
    <property type="match status" value="1"/>
</dbReference>
<evidence type="ECO:0000256" key="2">
    <source>
        <dbReference type="ARBA" id="ARBA00022771"/>
    </source>
</evidence>
<dbReference type="InterPro" id="IPR027974">
    <property type="entry name" value="DUF4470"/>
</dbReference>
<evidence type="ECO:0000256" key="3">
    <source>
        <dbReference type="ARBA" id="ARBA00022833"/>
    </source>
</evidence>
<keyword evidence="2 4" id="KW-0863">Zinc-finger</keyword>
<dbReference type="PANTHER" id="PTHR10237">
    <property type="entry name" value="DEFORMED EPIDERMAL AUTOREGULATORY FACTOR 1 HOMOLOG SUPPRESSIN"/>
    <property type="match status" value="1"/>
</dbReference>
<dbReference type="AlphaFoldDB" id="A0A0D7A556"/>
<dbReference type="PROSITE" id="PS50865">
    <property type="entry name" value="ZF_MYND_2"/>
    <property type="match status" value="1"/>
</dbReference>
<accession>A0A0D7A556</accession>
<feature type="domain" description="MYND-type" evidence="5">
    <location>
        <begin position="1130"/>
        <end position="1169"/>
    </location>
</feature>
<dbReference type="PANTHER" id="PTHR10237:SF14">
    <property type="entry name" value="MYND-TYPE DOMAIN-CONTAINING PROTEIN"/>
    <property type="match status" value="1"/>
</dbReference>
<dbReference type="InterPro" id="IPR024119">
    <property type="entry name" value="TF_DEAF-1"/>
</dbReference>
<dbReference type="Pfam" id="PF14737">
    <property type="entry name" value="DUF4470"/>
    <property type="match status" value="1"/>
</dbReference>
<evidence type="ECO:0000256" key="4">
    <source>
        <dbReference type="PROSITE-ProRule" id="PRU00134"/>
    </source>
</evidence>